<dbReference type="EMBL" id="ADBJ01000008">
    <property type="protein sequence ID" value="EFA85015.1"/>
    <property type="molecule type" value="Genomic_DNA"/>
</dbReference>
<dbReference type="GeneID" id="31357536"/>
<dbReference type="InParanoid" id="D3B141"/>
<dbReference type="Proteomes" id="UP000001396">
    <property type="component" value="Unassembled WGS sequence"/>
</dbReference>
<dbReference type="InterPro" id="IPR002110">
    <property type="entry name" value="Ankyrin_rpt"/>
</dbReference>
<name>D3B141_HETP5</name>
<keyword evidence="2" id="KW-1185">Reference proteome</keyword>
<dbReference type="InterPro" id="IPR052050">
    <property type="entry name" value="SecEffector_AnkRepeat"/>
</dbReference>
<dbReference type="Gene3D" id="1.25.40.20">
    <property type="entry name" value="Ankyrin repeat-containing domain"/>
    <property type="match status" value="3"/>
</dbReference>
<dbReference type="PANTHER" id="PTHR46586:SF3">
    <property type="entry name" value="ANKYRIN REPEAT-CONTAINING PROTEIN"/>
    <property type="match status" value="1"/>
</dbReference>
<comment type="caution">
    <text evidence="1">The sequence shown here is derived from an EMBL/GenBank/DDBJ whole genome shotgun (WGS) entry which is preliminary data.</text>
</comment>
<dbReference type="InterPro" id="IPR036770">
    <property type="entry name" value="Ankyrin_rpt-contain_sf"/>
</dbReference>
<sequence length="696" mass="79352">MSTSSKESLLKIHKKLIPIVVKVLNTSRIINKLVFTHVRNLNRFGGGHIVPALHRYRSYPWSEVINLPHVMVSYGYLAQLKQYFSENAVSNNCEIKSFRNAIDTNNIDILRYLLDDLQIDIRKTKGKRSRYNVTKILNHAAKSGRLEIVRYLCEQTPFKWNYYEAMVKSPLSRDFEIVKYLVERVNSSKLFINYSSYNSTVFDNAAKIGGIDMIKWLSSNRSADKKTSNMLLSAVNAKQAATIEYLLREGKETMIPLEVIEAAIKVKSMEILQLLSTKSGYYGVTAYELAINTGSLEIVKFVHARTTARPSTPYEKAALIGSLDIVKWLFENQISVCNPAAFDCACYSGNMELVNYLFDKVAMERTKFAVQNAIIKGNLELVKLLSAPLHDHFEGAINLTAEKGQLSILKWLNENRTDLLFTPEAMDLAVKNNHFNVARWLHLNRTEGCSSKAIDYAARHGYLDVVQFLNENYSNGFSDDAILSAIENGYLDVVQYLCDNTKAKIPKKALFKAVFNGYTDIVKYLYSKTQTDEADSLMNVAAERGHMEILMWLDEMGETCTTGAMDNAAGSNQIQILRWLHENRSEGCTHFAMEKALFDTDSSLEVVEWLYNNRTECKDLSKIHISVLADKLSRNQFDIIEWVLEKLDVSLEFLELLHSGKARYTESIEVIERHIKLLNQNQNQNQNPKQKSIYNC</sequence>
<accession>D3B141</accession>
<dbReference type="SUPFAM" id="SSF48403">
    <property type="entry name" value="Ankyrin repeat"/>
    <property type="match status" value="3"/>
</dbReference>
<dbReference type="PANTHER" id="PTHR46586">
    <property type="entry name" value="ANKYRIN REPEAT-CONTAINING PROTEIN"/>
    <property type="match status" value="1"/>
</dbReference>
<reference evidence="1 2" key="1">
    <citation type="journal article" date="2011" name="Genome Res.">
        <title>Phylogeny-wide analysis of social amoeba genomes highlights ancient origins for complex intercellular communication.</title>
        <authorList>
            <person name="Heidel A.J."/>
            <person name="Lawal H.M."/>
            <person name="Felder M."/>
            <person name="Schilde C."/>
            <person name="Helps N.R."/>
            <person name="Tunggal B."/>
            <person name="Rivero F."/>
            <person name="John U."/>
            <person name="Schleicher M."/>
            <person name="Eichinger L."/>
            <person name="Platzer M."/>
            <person name="Noegel A.A."/>
            <person name="Schaap P."/>
            <person name="Gloeckner G."/>
        </authorList>
    </citation>
    <scope>NUCLEOTIDE SEQUENCE [LARGE SCALE GENOMIC DNA]</scope>
    <source>
        <strain evidence="2">ATCC 26659 / Pp 5 / PN500</strain>
    </source>
</reference>
<evidence type="ECO:0000313" key="2">
    <source>
        <dbReference type="Proteomes" id="UP000001396"/>
    </source>
</evidence>
<dbReference type="SMART" id="SM00248">
    <property type="entry name" value="ANK"/>
    <property type="match status" value="7"/>
</dbReference>
<organism evidence="1 2">
    <name type="scientific">Heterostelium pallidum (strain ATCC 26659 / Pp 5 / PN500)</name>
    <name type="common">Cellular slime mold</name>
    <name type="synonym">Polysphondylium pallidum</name>
    <dbReference type="NCBI Taxonomy" id="670386"/>
    <lineage>
        <taxon>Eukaryota</taxon>
        <taxon>Amoebozoa</taxon>
        <taxon>Evosea</taxon>
        <taxon>Eumycetozoa</taxon>
        <taxon>Dictyostelia</taxon>
        <taxon>Acytosteliales</taxon>
        <taxon>Acytosteliaceae</taxon>
        <taxon>Heterostelium</taxon>
    </lineage>
</organism>
<protein>
    <recommendedName>
        <fullName evidence="3">Ankyrin repeat protein</fullName>
    </recommendedName>
</protein>
<dbReference type="RefSeq" id="XP_020437125.1">
    <property type="nucleotide sequence ID" value="XM_020573008.1"/>
</dbReference>
<proteinExistence type="predicted"/>
<dbReference type="AlphaFoldDB" id="D3B141"/>
<evidence type="ECO:0008006" key="3">
    <source>
        <dbReference type="Google" id="ProtNLM"/>
    </source>
</evidence>
<dbReference type="Pfam" id="PF12796">
    <property type="entry name" value="Ank_2"/>
    <property type="match status" value="1"/>
</dbReference>
<evidence type="ECO:0000313" key="1">
    <source>
        <dbReference type="EMBL" id="EFA85015.1"/>
    </source>
</evidence>
<gene>
    <name evidence="1" type="ORF">PPL_02010</name>
</gene>
<dbReference type="STRING" id="670386.D3B141"/>